<keyword evidence="5" id="KW-1185">Reference proteome</keyword>
<dbReference type="SMART" id="SM00408">
    <property type="entry name" value="IGc2"/>
    <property type="match status" value="1"/>
</dbReference>
<gene>
    <name evidence="4" type="ORF">WMY93_033832</name>
</gene>
<keyword evidence="1" id="KW-0677">Repeat</keyword>
<dbReference type="AlphaFoldDB" id="A0AAW0MG03"/>
<dbReference type="InterPro" id="IPR036179">
    <property type="entry name" value="Ig-like_dom_sf"/>
</dbReference>
<dbReference type="InterPro" id="IPR013783">
    <property type="entry name" value="Ig-like_fold"/>
</dbReference>
<evidence type="ECO:0000256" key="1">
    <source>
        <dbReference type="ARBA" id="ARBA00022737"/>
    </source>
</evidence>
<organism evidence="4 5">
    <name type="scientific">Mugilogobius chulae</name>
    <name type="common">yellowstripe goby</name>
    <dbReference type="NCBI Taxonomy" id="88201"/>
    <lineage>
        <taxon>Eukaryota</taxon>
        <taxon>Metazoa</taxon>
        <taxon>Chordata</taxon>
        <taxon>Craniata</taxon>
        <taxon>Vertebrata</taxon>
        <taxon>Euteleostomi</taxon>
        <taxon>Actinopterygii</taxon>
        <taxon>Neopterygii</taxon>
        <taxon>Teleostei</taxon>
        <taxon>Neoteleostei</taxon>
        <taxon>Acanthomorphata</taxon>
        <taxon>Gobiaria</taxon>
        <taxon>Gobiiformes</taxon>
        <taxon>Gobioidei</taxon>
        <taxon>Gobiidae</taxon>
        <taxon>Gobionellinae</taxon>
        <taxon>Mugilogobius</taxon>
    </lineage>
</organism>
<feature type="domain" description="Ig-like" evidence="3">
    <location>
        <begin position="79"/>
        <end position="149"/>
    </location>
</feature>
<dbReference type="InterPro" id="IPR003599">
    <property type="entry name" value="Ig_sub"/>
</dbReference>
<dbReference type="InterPro" id="IPR003598">
    <property type="entry name" value="Ig_sub2"/>
</dbReference>
<sequence>MSSLSGWLLIGRGRKRVLQINKNLIRSIFTQDALLLRLVFHSESVLPPHSVLFSRQLQNQTVSLSLFFSGVVLSFLSGVSFSRQPQNQTVTQGNAVRLGCAVLGLSEPDIFWRKDDDRIYSTDQIVRSVQQQDGGRYWCEVESEVRRLSEPAWITVEGVPHFTAEPQDLSVSLLLLLLQVFLTSSSPPPGVPHFLAEPQDLSVSLLLQVFLTSWQNLRTSLCLFSSPGVPHFLQNLSSLCLSSSSVVPHFFFFSSRCSSLPGRTQDSLCLFTPPGVPHFWQNLRTSLCLFFFSRCSSLLLHLLQVFLTSGRTSDLSVSLLLLQVFLTSCLLSGVPHFLAEPHGPLFFLWDLLTGGGAVVGGRRAGGGAEPSPSTLQVSGVNNSVKFYCEAKTPEAFLFQDRDCSYQ</sequence>
<dbReference type="PANTHER" id="PTHR44170:SF6">
    <property type="entry name" value="CONTACTIN"/>
    <property type="match status" value="1"/>
</dbReference>
<name>A0AAW0MG03_9GOBI</name>
<dbReference type="SUPFAM" id="SSF48726">
    <property type="entry name" value="Immunoglobulin"/>
    <property type="match status" value="1"/>
</dbReference>
<evidence type="ECO:0000313" key="4">
    <source>
        <dbReference type="EMBL" id="KAK7879444.1"/>
    </source>
</evidence>
<dbReference type="PANTHER" id="PTHR44170">
    <property type="entry name" value="PROTEIN SIDEKICK"/>
    <property type="match status" value="1"/>
</dbReference>
<proteinExistence type="predicted"/>
<comment type="caution">
    <text evidence="4">The sequence shown here is derived from an EMBL/GenBank/DDBJ whole genome shotgun (WGS) entry which is preliminary data.</text>
</comment>
<protein>
    <recommendedName>
        <fullName evidence="3">Ig-like domain-containing protein</fullName>
    </recommendedName>
</protein>
<dbReference type="EMBL" id="JBBPFD010000268">
    <property type="protein sequence ID" value="KAK7879444.1"/>
    <property type="molecule type" value="Genomic_DNA"/>
</dbReference>
<keyword evidence="2" id="KW-1015">Disulfide bond</keyword>
<dbReference type="Gene3D" id="2.60.40.10">
    <property type="entry name" value="Immunoglobulins"/>
    <property type="match status" value="1"/>
</dbReference>
<dbReference type="Pfam" id="PF13927">
    <property type="entry name" value="Ig_3"/>
    <property type="match status" value="1"/>
</dbReference>
<accession>A0AAW0MG03</accession>
<reference evidence="5" key="1">
    <citation type="submission" date="2024-04" db="EMBL/GenBank/DDBJ databases">
        <title>Salinicola lusitanus LLJ914,a marine bacterium isolated from the Okinawa Trough.</title>
        <authorList>
            <person name="Li J."/>
        </authorList>
    </citation>
    <scope>NUCLEOTIDE SEQUENCE [LARGE SCALE GENOMIC DNA]</scope>
</reference>
<dbReference type="Proteomes" id="UP001460270">
    <property type="component" value="Unassembled WGS sequence"/>
</dbReference>
<feature type="non-terminal residue" evidence="4">
    <location>
        <position position="406"/>
    </location>
</feature>
<dbReference type="PROSITE" id="PS50835">
    <property type="entry name" value="IG_LIKE"/>
    <property type="match status" value="1"/>
</dbReference>
<evidence type="ECO:0000313" key="5">
    <source>
        <dbReference type="Proteomes" id="UP001460270"/>
    </source>
</evidence>
<evidence type="ECO:0000256" key="2">
    <source>
        <dbReference type="ARBA" id="ARBA00023157"/>
    </source>
</evidence>
<dbReference type="SMART" id="SM00409">
    <property type="entry name" value="IG"/>
    <property type="match status" value="1"/>
</dbReference>
<dbReference type="GO" id="GO:0016020">
    <property type="term" value="C:membrane"/>
    <property type="evidence" value="ECO:0007669"/>
    <property type="project" value="UniProtKB-SubCell"/>
</dbReference>
<dbReference type="InterPro" id="IPR007110">
    <property type="entry name" value="Ig-like_dom"/>
</dbReference>
<evidence type="ECO:0000259" key="3">
    <source>
        <dbReference type="PROSITE" id="PS50835"/>
    </source>
</evidence>
<dbReference type="GO" id="GO:0098609">
    <property type="term" value="P:cell-cell adhesion"/>
    <property type="evidence" value="ECO:0007669"/>
    <property type="project" value="TreeGrafter"/>
</dbReference>